<reference evidence="2 3" key="1">
    <citation type="submission" date="2016-10" db="EMBL/GenBank/DDBJ databases">
        <authorList>
            <person name="de Groot N.N."/>
        </authorList>
    </citation>
    <scope>NUCLEOTIDE SEQUENCE [LARGE SCALE GENOMIC DNA]</scope>
    <source>
        <strain evidence="2 3">LMG 25475</strain>
    </source>
</reference>
<feature type="transmembrane region" description="Helical" evidence="1">
    <location>
        <begin position="23"/>
        <end position="45"/>
    </location>
</feature>
<organism evidence="2 3">
    <name type="scientific">Phytopseudomonas seleniipraecipitans</name>
    <dbReference type="NCBI Taxonomy" id="640205"/>
    <lineage>
        <taxon>Bacteria</taxon>
        <taxon>Pseudomonadati</taxon>
        <taxon>Pseudomonadota</taxon>
        <taxon>Gammaproteobacteria</taxon>
        <taxon>Pseudomonadales</taxon>
        <taxon>Pseudomonadaceae</taxon>
        <taxon>Phytopseudomonas</taxon>
    </lineage>
</organism>
<dbReference type="OrthoDB" id="7014830at2"/>
<keyword evidence="1" id="KW-1133">Transmembrane helix</keyword>
<sequence>MHGSEPKDGGYSTPDKPPRPRPWIRVIGSLAIFGFLVGLMIGRLFHPDAMHLKEVDAADDRLVLWFNVEPRVQVGNFQGAFLLRFEGLGREQQGQLQIAGRAANWRVVREGRELELRVLAARPLRGEWHAEKVDGHWRLTIRLAPL</sequence>
<dbReference type="RefSeq" id="WP_092370178.1">
    <property type="nucleotide sequence ID" value="NZ_FNBM01000008.1"/>
</dbReference>
<dbReference type="AlphaFoldDB" id="A0A1G7SAC3"/>
<evidence type="ECO:0000313" key="2">
    <source>
        <dbReference type="EMBL" id="SDG19862.1"/>
    </source>
</evidence>
<gene>
    <name evidence="2" type="ORF">SAMN05216381_3371</name>
</gene>
<evidence type="ECO:0000313" key="3">
    <source>
        <dbReference type="Proteomes" id="UP000243378"/>
    </source>
</evidence>
<protein>
    <submittedName>
        <fullName evidence="2">Uncharacterized protein</fullName>
    </submittedName>
</protein>
<proteinExistence type="predicted"/>
<dbReference type="Proteomes" id="UP000243378">
    <property type="component" value="Unassembled WGS sequence"/>
</dbReference>
<keyword evidence="1" id="KW-0472">Membrane</keyword>
<evidence type="ECO:0000256" key="1">
    <source>
        <dbReference type="SAM" id="Phobius"/>
    </source>
</evidence>
<dbReference type="EMBL" id="FNBM01000008">
    <property type="protein sequence ID" value="SDG19862.1"/>
    <property type="molecule type" value="Genomic_DNA"/>
</dbReference>
<accession>A0A1G7SAC3</accession>
<name>A0A1G7SAC3_9GAMM</name>
<keyword evidence="1" id="KW-0812">Transmembrane</keyword>